<dbReference type="RefSeq" id="WP_216548627.1">
    <property type="nucleotide sequence ID" value="NZ_JAHLQO010000002.1"/>
</dbReference>
<dbReference type="EC" id="4.3.1.15" evidence="2"/>
<dbReference type="NCBIfam" id="TIGR03528">
    <property type="entry name" value="2_3_DAP_am_ly"/>
    <property type="match status" value="1"/>
</dbReference>
<protein>
    <submittedName>
        <fullName evidence="2">Diaminopropionate ammonia-lyase</fullName>
        <ecNumber evidence="2">4.3.1.15</ecNumber>
    </submittedName>
</protein>
<dbReference type="InterPro" id="IPR010081">
    <property type="entry name" value="DiNH2opropionate_NH3_lyase"/>
</dbReference>
<evidence type="ECO:0000313" key="2">
    <source>
        <dbReference type="EMBL" id="MBU5668780.1"/>
    </source>
</evidence>
<dbReference type="PANTHER" id="PTHR42937">
    <property type="match status" value="1"/>
</dbReference>
<dbReference type="GO" id="GO:0008838">
    <property type="term" value="F:diaminopropionate ammonia-lyase activity"/>
    <property type="evidence" value="ECO:0007669"/>
    <property type="project" value="UniProtKB-EC"/>
</dbReference>
<sequence length="407" mass="45371">MEKFNLTKINKHYENADISDLGLDTAEIARKFHQSFDMYEVTPLVDLKNLSKEIGLKGFFVKDESYRFGLNAFKVLGASYAIANYIADKLGMDVKNLSYEKIKSPEIKEKLGDITFTTATDGNHGRAVAWTANKLNQKSKVFMPKGSSIERLENIRKENSDANIMQGNYDDCVRLAAKYAEEHGGALIQDTSWKGYEKTPRDILKGYMTMALEAHEALKEKEMIPTHIFIQAGVGSLASGITAFFRNVLKENQPKIIVVEPNKANCLYRTAKANDGKLHVVKGHLDSIMAGLNCGEPVTIGWPILENNVDYFISVDDIYTAAGMRILGNPLGGDRKVISGESGAVTSGVVYKLMTDKNLEDYKNILELDENSVVLCFSTEGDTDKRGYRDIVWDGDYPSKDLEVEND</sequence>
<comment type="caution">
    <text evidence="2">The sequence shown here is derived from an EMBL/GenBank/DDBJ whole genome shotgun (WGS) entry which is preliminary data.</text>
</comment>
<keyword evidence="3" id="KW-1185">Reference proteome</keyword>
<dbReference type="CDD" id="cd00640">
    <property type="entry name" value="Trp-synth-beta_II"/>
    <property type="match status" value="1"/>
</dbReference>
<accession>A0ABS6FF33</accession>
<dbReference type="EMBL" id="JAHLQO010000002">
    <property type="protein sequence ID" value="MBU5668780.1"/>
    <property type="molecule type" value="Genomic_DNA"/>
</dbReference>
<dbReference type="InterPro" id="IPR001926">
    <property type="entry name" value="TrpB-like_PALP"/>
</dbReference>
<organism evidence="2 3">
    <name type="scientific">Peptoniphilus ovalis</name>
    <dbReference type="NCBI Taxonomy" id="2841503"/>
    <lineage>
        <taxon>Bacteria</taxon>
        <taxon>Bacillati</taxon>
        <taxon>Bacillota</taxon>
        <taxon>Tissierellia</taxon>
        <taxon>Tissierellales</taxon>
        <taxon>Peptoniphilaceae</taxon>
        <taxon>Peptoniphilus</taxon>
    </lineage>
</organism>
<dbReference type="NCBIfam" id="TIGR01747">
    <property type="entry name" value="diampropi_NH3ly"/>
    <property type="match status" value="1"/>
</dbReference>
<gene>
    <name evidence="2" type="primary">dpaL</name>
    <name evidence="2" type="ORF">KQI68_02890</name>
</gene>
<name>A0ABS6FF33_9FIRM</name>
<dbReference type="InterPro" id="IPR019871">
    <property type="entry name" value="DiNH2propionate_NH3-lyase_sub"/>
</dbReference>
<feature type="domain" description="Tryptophan synthase beta chain-like PALP" evidence="1">
    <location>
        <begin position="39"/>
        <end position="365"/>
    </location>
</feature>
<dbReference type="PANTHER" id="PTHR42937:SF1">
    <property type="entry name" value="DIAMINOPROPIONATE AMMONIA-LYASE"/>
    <property type="match status" value="1"/>
</dbReference>
<dbReference type="Proteomes" id="UP000783742">
    <property type="component" value="Unassembled WGS sequence"/>
</dbReference>
<reference evidence="2 3" key="1">
    <citation type="submission" date="2021-06" db="EMBL/GenBank/DDBJ databases">
        <authorList>
            <person name="Sun Q."/>
            <person name="Li D."/>
        </authorList>
    </citation>
    <scope>NUCLEOTIDE SEQUENCE [LARGE SCALE GENOMIC DNA]</scope>
    <source>
        <strain evidence="2 3">MSJ-1</strain>
    </source>
</reference>
<keyword evidence="2" id="KW-0456">Lyase</keyword>
<evidence type="ECO:0000313" key="3">
    <source>
        <dbReference type="Proteomes" id="UP000783742"/>
    </source>
</evidence>
<dbReference type="NCBIfam" id="NF006058">
    <property type="entry name" value="PRK08206.1"/>
    <property type="match status" value="1"/>
</dbReference>
<dbReference type="Pfam" id="PF00291">
    <property type="entry name" value="PALP"/>
    <property type="match status" value="1"/>
</dbReference>
<proteinExistence type="predicted"/>
<evidence type="ECO:0000259" key="1">
    <source>
        <dbReference type="Pfam" id="PF00291"/>
    </source>
</evidence>